<accession>A0AA40G6M1</accession>
<proteinExistence type="predicted"/>
<dbReference type="AlphaFoldDB" id="A0AA40G6M1"/>
<sequence>MDSLKTDVLVPSGQRKEVTALREIAFDLFSVSSDLTAKLRDRKESSEVDPLESIDTRRSTRRVEARKAQALLEWLGYYGVVSNEGKVLVVDGGSLQSPRGE</sequence>
<protein>
    <submittedName>
        <fullName evidence="1">Uncharacterized protein</fullName>
    </submittedName>
</protein>
<organism evidence="1 2">
    <name type="scientific">Melipona bicolor</name>
    <dbReference type="NCBI Taxonomy" id="60889"/>
    <lineage>
        <taxon>Eukaryota</taxon>
        <taxon>Metazoa</taxon>
        <taxon>Ecdysozoa</taxon>
        <taxon>Arthropoda</taxon>
        <taxon>Hexapoda</taxon>
        <taxon>Insecta</taxon>
        <taxon>Pterygota</taxon>
        <taxon>Neoptera</taxon>
        <taxon>Endopterygota</taxon>
        <taxon>Hymenoptera</taxon>
        <taxon>Apocrita</taxon>
        <taxon>Aculeata</taxon>
        <taxon>Apoidea</taxon>
        <taxon>Anthophila</taxon>
        <taxon>Apidae</taxon>
        <taxon>Melipona</taxon>
    </lineage>
</organism>
<evidence type="ECO:0000313" key="2">
    <source>
        <dbReference type="Proteomes" id="UP001177670"/>
    </source>
</evidence>
<comment type="caution">
    <text evidence="1">The sequence shown here is derived from an EMBL/GenBank/DDBJ whole genome shotgun (WGS) entry which is preliminary data.</text>
</comment>
<name>A0AA40G6M1_9HYME</name>
<keyword evidence="2" id="KW-1185">Reference proteome</keyword>
<dbReference type="EMBL" id="JAHYIQ010000005">
    <property type="protein sequence ID" value="KAK1131888.1"/>
    <property type="molecule type" value="Genomic_DNA"/>
</dbReference>
<evidence type="ECO:0000313" key="1">
    <source>
        <dbReference type="EMBL" id="KAK1131888.1"/>
    </source>
</evidence>
<dbReference type="Proteomes" id="UP001177670">
    <property type="component" value="Unassembled WGS sequence"/>
</dbReference>
<reference evidence="1" key="1">
    <citation type="submission" date="2021-10" db="EMBL/GenBank/DDBJ databases">
        <title>Melipona bicolor Genome sequencing and assembly.</title>
        <authorList>
            <person name="Araujo N.S."/>
            <person name="Arias M.C."/>
        </authorList>
    </citation>
    <scope>NUCLEOTIDE SEQUENCE</scope>
    <source>
        <strain evidence="1">USP_2M_L1-L4_2017</strain>
        <tissue evidence="1">Whole body</tissue>
    </source>
</reference>
<gene>
    <name evidence="1" type="ORF">K0M31_016036</name>
</gene>